<dbReference type="Pfam" id="PF00149">
    <property type="entry name" value="Metallophos"/>
    <property type="match status" value="1"/>
</dbReference>
<dbReference type="PROSITE" id="PS51257">
    <property type="entry name" value="PROKAR_LIPOPROTEIN"/>
    <property type="match status" value="1"/>
</dbReference>
<dbReference type="GO" id="GO:0009245">
    <property type="term" value="P:lipid A biosynthetic process"/>
    <property type="evidence" value="ECO:0007669"/>
    <property type="project" value="TreeGrafter"/>
</dbReference>
<dbReference type="SUPFAM" id="SSF56300">
    <property type="entry name" value="Metallo-dependent phosphatases"/>
    <property type="match status" value="1"/>
</dbReference>
<protein>
    <recommendedName>
        <fullName evidence="4">Calcineurin-like phosphoesterase domain-containing protein</fullName>
    </recommendedName>
</protein>
<dbReference type="RefSeq" id="WP_087016881.1">
    <property type="nucleotide sequence ID" value="NZ_CP178353.1"/>
</dbReference>
<evidence type="ECO:0000256" key="2">
    <source>
        <dbReference type="ARBA" id="ARBA00022801"/>
    </source>
</evidence>
<accession>A0A252F7V3</accession>
<dbReference type="InterPro" id="IPR051158">
    <property type="entry name" value="Metallophosphoesterase_sf"/>
</dbReference>
<dbReference type="Proteomes" id="UP000194903">
    <property type="component" value="Unassembled WGS sequence"/>
</dbReference>
<dbReference type="InterPro" id="IPR029052">
    <property type="entry name" value="Metallo-depent_PP-like"/>
</dbReference>
<evidence type="ECO:0000256" key="1">
    <source>
        <dbReference type="ARBA" id="ARBA00022723"/>
    </source>
</evidence>
<evidence type="ECO:0000259" key="4">
    <source>
        <dbReference type="Pfam" id="PF00149"/>
    </source>
</evidence>
<feature type="signal peptide" evidence="3">
    <location>
        <begin position="1"/>
        <end position="25"/>
    </location>
</feature>
<proteinExistence type="predicted"/>
<dbReference type="EMBL" id="NHOC01000001">
    <property type="protein sequence ID" value="OUM21843.1"/>
    <property type="molecule type" value="Genomic_DNA"/>
</dbReference>
<dbReference type="GO" id="GO:0008758">
    <property type="term" value="F:UDP-2,3-diacylglucosamine hydrolase activity"/>
    <property type="evidence" value="ECO:0007669"/>
    <property type="project" value="TreeGrafter"/>
</dbReference>
<evidence type="ECO:0000313" key="6">
    <source>
        <dbReference type="Proteomes" id="UP000194903"/>
    </source>
</evidence>
<keyword evidence="6" id="KW-1185">Reference proteome</keyword>
<keyword evidence="3" id="KW-0732">Signal</keyword>
<keyword evidence="1" id="KW-0479">Metal-binding</keyword>
<dbReference type="PANTHER" id="PTHR31302">
    <property type="entry name" value="TRANSMEMBRANE PROTEIN WITH METALLOPHOSPHOESTERASE DOMAIN-RELATED"/>
    <property type="match status" value="1"/>
</dbReference>
<dbReference type="GO" id="GO:0016020">
    <property type="term" value="C:membrane"/>
    <property type="evidence" value="ECO:0007669"/>
    <property type="project" value="GOC"/>
</dbReference>
<gene>
    <name evidence="5" type="ORF">CBW42_01080</name>
</gene>
<evidence type="ECO:0000313" key="5">
    <source>
        <dbReference type="EMBL" id="OUM21843.1"/>
    </source>
</evidence>
<feature type="chain" id="PRO_5012354950" description="Calcineurin-like phosphoesterase domain-containing protein" evidence="3">
    <location>
        <begin position="26"/>
        <end position="293"/>
    </location>
</feature>
<keyword evidence="2" id="KW-0378">Hydrolase</keyword>
<name>A0A252F7V3_9FIRM</name>
<dbReference type="GO" id="GO:0046872">
    <property type="term" value="F:metal ion binding"/>
    <property type="evidence" value="ECO:0007669"/>
    <property type="project" value="UniProtKB-KW"/>
</dbReference>
<dbReference type="Gene3D" id="3.60.21.10">
    <property type="match status" value="1"/>
</dbReference>
<dbReference type="InterPro" id="IPR004843">
    <property type="entry name" value="Calcineurin-like_PHP"/>
</dbReference>
<dbReference type="PANTHER" id="PTHR31302:SF31">
    <property type="entry name" value="PHOSPHODIESTERASE YAEI"/>
    <property type="match status" value="1"/>
</dbReference>
<comment type="caution">
    <text evidence="5">The sequence shown here is derived from an EMBL/GenBank/DDBJ whole genome shotgun (WGS) entry which is preliminary data.</text>
</comment>
<dbReference type="OrthoDB" id="9780884at2"/>
<feature type="domain" description="Calcineurin-like phosphoesterase" evidence="4">
    <location>
        <begin position="52"/>
        <end position="226"/>
    </location>
</feature>
<reference evidence="5 6" key="1">
    <citation type="submission" date="2017-05" db="EMBL/GenBank/DDBJ databases">
        <title>Butyricicoccus porcorum sp. nov. a butyrate-producing bacterium from the swine intestinal tract.</title>
        <authorList>
            <person name="Trachsel J."/>
            <person name="Humphrey S."/>
            <person name="Allen H.K."/>
        </authorList>
    </citation>
    <scope>NUCLEOTIDE SEQUENCE [LARGE SCALE GENOMIC DNA]</scope>
    <source>
        <strain evidence="5">BB10</strain>
    </source>
</reference>
<evidence type="ECO:0000256" key="3">
    <source>
        <dbReference type="SAM" id="SignalP"/>
    </source>
</evidence>
<sequence>MRTYRKLWIAAAVVLVFAALAVACAAELNRSAHSLTVTNYRIPTRKLDTPVRIVQLTDLHNSVFGEHNAELVDTVNAQNPDLIVITGDLLDAGSADTDIATDLIAQLSVIAPVYVSLGNHELEHEQTYGTDVTALYENAGAIVLDLSYADITVNEQSFRLGGIYGYCLPEQYLDTGEADEEECAFLRDFQDTDLYTVLLCHMPACWIVNDGINAWEIDCVFAGHAHGGQIRLPLIGGLWAPDQGWFPGQEAGLYYADDQQKVMVLSRGLGSTEKIPRFNNIPEVVTTECIPAE</sequence>
<organism evidence="5 6">
    <name type="scientific">Butyricicoccus porcorum</name>
    <dbReference type="NCBI Taxonomy" id="1945634"/>
    <lineage>
        <taxon>Bacteria</taxon>
        <taxon>Bacillati</taxon>
        <taxon>Bacillota</taxon>
        <taxon>Clostridia</taxon>
        <taxon>Eubacteriales</taxon>
        <taxon>Butyricicoccaceae</taxon>
        <taxon>Butyricicoccus</taxon>
    </lineage>
</organism>
<dbReference type="AlphaFoldDB" id="A0A252F7V3"/>